<dbReference type="InterPro" id="IPR050663">
    <property type="entry name" value="Ankyrin-SOCS_Box"/>
</dbReference>
<dbReference type="SUPFAM" id="SSF140860">
    <property type="entry name" value="Pseudo ankyrin repeat-like"/>
    <property type="match status" value="1"/>
</dbReference>
<feature type="repeat" description="ANK" evidence="3">
    <location>
        <begin position="52"/>
        <end position="84"/>
    </location>
</feature>
<dbReference type="AlphaFoldDB" id="A0A8S4PC90"/>
<dbReference type="PROSITE" id="PS50297">
    <property type="entry name" value="ANK_REP_REGION"/>
    <property type="match status" value="4"/>
</dbReference>
<accession>A0A8S4PC90</accession>
<evidence type="ECO:0000256" key="2">
    <source>
        <dbReference type="ARBA" id="ARBA00023043"/>
    </source>
</evidence>
<dbReference type="PANTHER" id="PTHR24193:SF121">
    <property type="entry name" value="ADA2A-CONTAINING COMPLEX COMPONENT 3, ISOFORM D"/>
    <property type="match status" value="1"/>
</dbReference>
<feature type="repeat" description="ANK" evidence="3">
    <location>
        <begin position="190"/>
        <end position="222"/>
    </location>
</feature>
<keyword evidence="5" id="KW-1185">Reference proteome</keyword>
<dbReference type="GO" id="GO:0000976">
    <property type="term" value="F:transcription cis-regulatory region binding"/>
    <property type="evidence" value="ECO:0007669"/>
    <property type="project" value="TreeGrafter"/>
</dbReference>
<keyword evidence="2 3" id="KW-0040">ANK repeat</keyword>
<reference evidence="4" key="1">
    <citation type="submission" date="2022-03" db="EMBL/GenBank/DDBJ databases">
        <authorList>
            <person name="Martin C."/>
        </authorList>
    </citation>
    <scope>NUCLEOTIDE SEQUENCE</scope>
</reference>
<evidence type="ECO:0000313" key="5">
    <source>
        <dbReference type="Proteomes" id="UP000749559"/>
    </source>
</evidence>
<dbReference type="OrthoDB" id="9984784at2759"/>
<name>A0A8S4PC90_OWEFU</name>
<evidence type="ECO:0000313" key="4">
    <source>
        <dbReference type="EMBL" id="CAH1792050.1"/>
    </source>
</evidence>
<dbReference type="Pfam" id="PF12796">
    <property type="entry name" value="Ank_2"/>
    <property type="match status" value="2"/>
</dbReference>
<organism evidence="4 5">
    <name type="scientific">Owenia fusiformis</name>
    <name type="common">Polychaete worm</name>
    <dbReference type="NCBI Taxonomy" id="6347"/>
    <lineage>
        <taxon>Eukaryota</taxon>
        <taxon>Metazoa</taxon>
        <taxon>Spiralia</taxon>
        <taxon>Lophotrochozoa</taxon>
        <taxon>Annelida</taxon>
        <taxon>Polychaeta</taxon>
        <taxon>Sedentaria</taxon>
        <taxon>Canalipalpata</taxon>
        <taxon>Sabellida</taxon>
        <taxon>Oweniida</taxon>
        <taxon>Oweniidae</taxon>
        <taxon>Owenia</taxon>
    </lineage>
</organism>
<proteinExistence type="predicted"/>
<dbReference type="Gene3D" id="1.25.40.20">
    <property type="entry name" value="Ankyrin repeat-containing domain"/>
    <property type="match status" value="2"/>
</dbReference>
<keyword evidence="1" id="KW-0677">Repeat</keyword>
<feature type="repeat" description="ANK" evidence="3">
    <location>
        <begin position="85"/>
        <end position="117"/>
    </location>
</feature>
<dbReference type="SMART" id="SM00248">
    <property type="entry name" value="ANK"/>
    <property type="match status" value="8"/>
</dbReference>
<dbReference type="SUPFAM" id="SSF48403">
    <property type="entry name" value="Ankyrin repeat"/>
    <property type="match status" value="1"/>
</dbReference>
<comment type="caution">
    <text evidence="4">The sequence shown here is derived from an EMBL/GenBank/DDBJ whole genome shotgun (WGS) entry which is preliminary data.</text>
</comment>
<evidence type="ECO:0000256" key="3">
    <source>
        <dbReference type="PROSITE-ProRule" id="PRU00023"/>
    </source>
</evidence>
<feature type="repeat" description="ANK" evidence="3">
    <location>
        <begin position="222"/>
        <end position="254"/>
    </location>
</feature>
<evidence type="ECO:0000256" key="1">
    <source>
        <dbReference type="ARBA" id="ARBA00022737"/>
    </source>
</evidence>
<dbReference type="InterPro" id="IPR036770">
    <property type="entry name" value="Ankyrin_rpt-contain_sf"/>
</dbReference>
<dbReference type="InterPro" id="IPR002110">
    <property type="entry name" value="Ankyrin_rpt"/>
</dbReference>
<gene>
    <name evidence="4" type="ORF">OFUS_LOCUS17073</name>
</gene>
<dbReference type="PANTHER" id="PTHR24193">
    <property type="entry name" value="ANKYRIN REPEAT PROTEIN"/>
    <property type="match status" value="1"/>
</dbReference>
<dbReference type="GO" id="GO:0005634">
    <property type="term" value="C:nucleus"/>
    <property type="evidence" value="ECO:0007669"/>
    <property type="project" value="TreeGrafter"/>
</dbReference>
<dbReference type="EMBL" id="CAIIXF020000008">
    <property type="protein sequence ID" value="CAH1792050.1"/>
    <property type="molecule type" value="Genomic_DNA"/>
</dbReference>
<sequence length="446" mass="50488">MPGNQSKKAVALREKQAELMGNAAKTGRLDELKELVKNGANVNKTANLYYYHDIYPLEYAAQNGHADCMRYLLDNGAKLNPRRKRGQKVLLYAAASGNPECLQVLFDKGMDVNEKGEFDETATMWAAEYNKPECMKILLLHNPDLNMETSKYDAKTVLYIAAECNSIECVRLLLNYKPKPNIDSNRSFSYCRTPLCIASYEGHSDIVKLLLENGANVNEGEYGFSPLRLAVEKNKLGCVQVLCDNGADMNVPEGEDSLLLTATRNTQCFTLETLLYRGCDPNQKSGKSPEMYPIDLVLQKLINETWSRMYRSRALKILFKYGAHLDMCKLAKVTSDLFYGNDLRQVEMYCVAIETSCTPCAQSLYEKAIEIFEKEPDKLKQVNFHFEKATSLENQASRYIRKCVNSSGVFLQAHNFQTKVDSLPLPEEVKKHILLEHLEPLIDASY</sequence>
<dbReference type="GO" id="GO:0045944">
    <property type="term" value="P:positive regulation of transcription by RNA polymerase II"/>
    <property type="evidence" value="ECO:0007669"/>
    <property type="project" value="TreeGrafter"/>
</dbReference>
<protein>
    <submittedName>
        <fullName evidence="4">Uncharacterized protein</fullName>
    </submittedName>
</protein>
<dbReference type="Pfam" id="PF13637">
    <property type="entry name" value="Ank_4"/>
    <property type="match status" value="1"/>
</dbReference>
<dbReference type="PROSITE" id="PS50088">
    <property type="entry name" value="ANK_REPEAT"/>
    <property type="match status" value="4"/>
</dbReference>
<dbReference type="Proteomes" id="UP000749559">
    <property type="component" value="Unassembled WGS sequence"/>
</dbReference>